<dbReference type="PANTHER" id="PTHR43798">
    <property type="entry name" value="MONOACYLGLYCEROL LIPASE"/>
    <property type="match status" value="1"/>
</dbReference>
<dbReference type="EMBL" id="KV425603">
    <property type="protein sequence ID" value="KZT21796.1"/>
    <property type="molecule type" value="Genomic_DNA"/>
</dbReference>
<evidence type="ECO:0000313" key="3">
    <source>
        <dbReference type="Proteomes" id="UP000076761"/>
    </source>
</evidence>
<reference evidence="2 3" key="1">
    <citation type="journal article" date="2016" name="Mol. Biol. Evol.">
        <title>Comparative Genomics of Early-Diverging Mushroom-Forming Fungi Provides Insights into the Origins of Lignocellulose Decay Capabilities.</title>
        <authorList>
            <person name="Nagy L.G."/>
            <person name="Riley R."/>
            <person name="Tritt A."/>
            <person name="Adam C."/>
            <person name="Daum C."/>
            <person name="Floudas D."/>
            <person name="Sun H."/>
            <person name="Yadav J.S."/>
            <person name="Pangilinan J."/>
            <person name="Larsson K.H."/>
            <person name="Matsuura K."/>
            <person name="Barry K."/>
            <person name="Labutti K."/>
            <person name="Kuo R."/>
            <person name="Ohm R.A."/>
            <person name="Bhattacharya S.S."/>
            <person name="Shirouzu T."/>
            <person name="Yoshinaga Y."/>
            <person name="Martin F.M."/>
            <person name="Grigoriev I.V."/>
            <person name="Hibbett D.S."/>
        </authorList>
    </citation>
    <scope>NUCLEOTIDE SEQUENCE [LARGE SCALE GENOMIC DNA]</scope>
    <source>
        <strain evidence="2 3">HHB14362 ss-1</strain>
    </source>
</reference>
<keyword evidence="2" id="KW-0378">Hydrolase</keyword>
<dbReference type="InParanoid" id="A0A165Q1N7"/>
<dbReference type="InterPro" id="IPR029058">
    <property type="entry name" value="AB_hydrolase_fold"/>
</dbReference>
<dbReference type="Pfam" id="PF12697">
    <property type="entry name" value="Abhydrolase_6"/>
    <property type="match status" value="1"/>
</dbReference>
<dbReference type="Proteomes" id="UP000076761">
    <property type="component" value="Unassembled WGS sequence"/>
</dbReference>
<dbReference type="OrthoDB" id="94039at2759"/>
<dbReference type="GO" id="GO:0016020">
    <property type="term" value="C:membrane"/>
    <property type="evidence" value="ECO:0007669"/>
    <property type="project" value="TreeGrafter"/>
</dbReference>
<proteinExistence type="predicted"/>
<evidence type="ECO:0000313" key="2">
    <source>
        <dbReference type="EMBL" id="KZT21796.1"/>
    </source>
</evidence>
<dbReference type="GO" id="GO:0016787">
    <property type="term" value="F:hydrolase activity"/>
    <property type="evidence" value="ECO:0007669"/>
    <property type="project" value="UniProtKB-KW"/>
</dbReference>
<dbReference type="InterPro" id="IPR000073">
    <property type="entry name" value="AB_hydrolase_1"/>
</dbReference>
<dbReference type="AlphaFoldDB" id="A0A165Q1N7"/>
<sequence length="342" mass="37890">MVALSVDKVTFDTPYEVDGVSLKMAVNRYFTAQSSSAGGVTLILAHASGTHKEHWEPVLQGLFEIQESVSGHSIIREAWAFDWHTHGDSAVLNAETLDKLPDSGTSITHWAEAIATFVEAHLATHRLVAIGHSAGTTTVMYSTKCYNSPSRIRYEAIILVEPPMIDRDVYRANFGNRERQINRITKGILAQSSKWDSRSTAYEYFSKSIPWKDWDKRLRMILVDHGLRPIDASSATAGPVTTKCQKRFEASIYLDLEATIAATEQIETVCSYIPIHVIFGEKIDLIPRYSQDSVVDISKGRNVASVTRIPGAGHMVVQQQPDRLAKAIYSILSAKTATKAVL</sequence>
<organism evidence="2 3">
    <name type="scientific">Neolentinus lepideus HHB14362 ss-1</name>
    <dbReference type="NCBI Taxonomy" id="1314782"/>
    <lineage>
        <taxon>Eukaryota</taxon>
        <taxon>Fungi</taxon>
        <taxon>Dikarya</taxon>
        <taxon>Basidiomycota</taxon>
        <taxon>Agaricomycotina</taxon>
        <taxon>Agaricomycetes</taxon>
        <taxon>Gloeophyllales</taxon>
        <taxon>Gloeophyllaceae</taxon>
        <taxon>Neolentinus</taxon>
    </lineage>
</organism>
<dbReference type="InterPro" id="IPR050266">
    <property type="entry name" value="AB_hydrolase_sf"/>
</dbReference>
<gene>
    <name evidence="2" type="ORF">NEOLEDRAFT_1139017</name>
</gene>
<name>A0A165Q1N7_9AGAM</name>
<dbReference type="SUPFAM" id="SSF53474">
    <property type="entry name" value="alpha/beta-Hydrolases"/>
    <property type="match status" value="1"/>
</dbReference>
<feature type="domain" description="AB hydrolase-1" evidence="1">
    <location>
        <begin position="42"/>
        <end position="327"/>
    </location>
</feature>
<accession>A0A165Q1N7</accession>
<protein>
    <submittedName>
        <fullName evidence="2">Alpha/beta-hydrolase</fullName>
    </submittedName>
</protein>
<dbReference type="Gene3D" id="3.40.50.1820">
    <property type="entry name" value="alpha/beta hydrolase"/>
    <property type="match status" value="1"/>
</dbReference>
<dbReference type="PANTHER" id="PTHR43798:SF33">
    <property type="entry name" value="HYDROLASE, PUTATIVE (AFU_ORTHOLOGUE AFUA_2G14860)-RELATED"/>
    <property type="match status" value="1"/>
</dbReference>
<evidence type="ECO:0000259" key="1">
    <source>
        <dbReference type="Pfam" id="PF12697"/>
    </source>
</evidence>
<keyword evidence="3" id="KW-1185">Reference proteome</keyword>
<dbReference type="STRING" id="1314782.A0A165Q1N7"/>